<dbReference type="RefSeq" id="WP_203731004.1">
    <property type="nucleotide sequence ID" value="NZ_BAAATX010000016.1"/>
</dbReference>
<keyword evidence="3" id="KW-1185">Reference proteome</keyword>
<sequence length="110" mass="11850">MTEPRMSFDNLNFQGGIQNFGGQNTNTQQNNYFQLSPREQVDAQIAALRAAIGEEPDIAVVEQGLAQPTPANREQIDRALERLSTNAGNASKAAEAIAAIGALIAAHWPF</sequence>
<feature type="region of interest" description="Disordered" evidence="1">
    <location>
        <begin position="1"/>
        <end position="29"/>
    </location>
</feature>
<proteinExistence type="predicted"/>
<gene>
    <name evidence="2" type="ORF">Adu01nite_57070</name>
</gene>
<dbReference type="Proteomes" id="UP000637628">
    <property type="component" value="Unassembled WGS sequence"/>
</dbReference>
<dbReference type="EMBL" id="BOML01000043">
    <property type="protein sequence ID" value="GIE04357.1"/>
    <property type="molecule type" value="Genomic_DNA"/>
</dbReference>
<feature type="compositionally biased region" description="Low complexity" evidence="1">
    <location>
        <begin position="12"/>
        <end position="29"/>
    </location>
</feature>
<accession>A0ABQ3Z3F5</accession>
<evidence type="ECO:0000313" key="3">
    <source>
        <dbReference type="Proteomes" id="UP000637628"/>
    </source>
</evidence>
<reference evidence="2 3" key="1">
    <citation type="submission" date="2021-01" db="EMBL/GenBank/DDBJ databases">
        <title>Whole genome shotgun sequence of Actinoplanes durhamensis NBRC 14914.</title>
        <authorList>
            <person name="Komaki H."/>
            <person name="Tamura T."/>
        </authorList>
    </citation>
    <scope>NUCLEOTIDE SEQUENCE [LARGE SCALE GENOMIC DNA]</scope>
    <source>
        <strain evidence="2 3">NBRC 14914</strain>
    </source>
</reference>
<comment type="caution">
    <text evidence="2">The sequence shown here is derived from an EMBL/GenBank/DDBJ whole genome shotgun (WGS) entry which is preliminary data.</text>
</comment>
<evidence type="ECO:0000313" key="2">
    <source>
        <dbReference type="EMBL" id="GIE04357.1"/>
    </source>
</evidence>
<protein>
    <submittedName>
        <fullName evidence="2">Uncharacterized protein</fullName>
    </submittedName>
</protein>
<name>A0ABQ3Z3F5_9ACTN</name>
<organism evidence="2 3">
    <name type="scientific">Paractinoplanes durhamensis</name>
    <dbReference type="NCBI Taxonomy" id="113563"/>
    <lineage>
        <taxon>Bacteria</taxon>
        <taxon>Bacillati</taxon>
        <taxon>Actinomycetota</taxon>
        <taxon>Actinomycetes</taxon>
        <taxon>Micromonosporales</taxon>
        <taxon>Micromonosporaceae</taxon>
        <taxon>Paractinoplanes</taxon>
    </lineage>
</organism>
<evidence type="ECO:0000256" key="1">
    <source>
        <dbReference type="SAM" id="MobiDB-lite"/>
    </source>
</evidence>